<evidence type="ECO:0000313" key="3">
    <source>
        <dbReference type="Proteomes" id="UP000821866"/>
    </source>
</evidence>
<protein>
    <submittedName>
        <fullName evidence="2">Uncharacterized protein</fullName>
    </submittedName>
</protein>
<reference evidence="2" key="2">
    <citation type="submission" date="2021-09" db="EMBL/GenBank/DDBJ databases">
        <authorList>
            <person name="Jia N."/>
            <person name="Wang J."/>
            <person name="Shi W."/>
            <person name="Du L."/>
            <person name="Sun Y."/>
            <person name="Zhan W."/>
            <person name="Jiang J."/>
            <person name="Wang Q."/>
            <person name="Zhang B."/>
            <person name="Ji P."/>
            <person name="Sakyi L.B."/>
            <person name="Cui X."/>
            <person name="Yuan T."/>
            <person name="Jiang B."/>
            <person name="Yang W."/>
            <person name="Lam T.T.-Y."/>
            <person name="Chang Q."/>
            <person name="Ding S."/>
            <person name="Wang X."/>
            <person name="Zhu J."/>
            <person name="Ruan X."/>
            <person name="Zhao L."/>
            <person name="Wei J."/>
            <person name="Que T."/>
            <person name="Du C."/>
            <person name="Cheng J."/>
            <person name="Dai P."/>
            <person name="Han X."/>
            <person name="Huang E."/>
            <person name="Gao Y."/>
            <person name="Liu J."/>
            <person name="Shao H."/>
            <person name="Ye R."/>
            <person name="Li L."/>
            <person name="Wei W."/>
            <person name="Wang X."/>
            <person name="Wang C."/>
            <person name="Huo Q."/>
            <person name="Li W."/>
            <person name="Guo W."/>
            <person name="Chen H."/>
            <person name="Chen S."/>
            <person name="Zhou L."/>
            <person name="Zhou L."/>
            <person name="Ni X."/>
            <person name="Tian J."/>
            <person name="Zhou Y."/>
            <person name="Sheng Y."/>
            <person name="Liu T."/>
            <person name="Pan Y."/>
            <person name="Xia L."/>
            <person name="Li J."/>
            <person name="Zhao F."/>
            <person name="Cao W."/>
        </authorList>
    </citation>
    <scope>NUCLEOTIDE SEQUENCE</scope>
    <source>
        <strain evidence="2">Rmic-2018</strain>
        <tissue evidence="2">Larvae</tissue>
    </source>
</reference>
<feature type="compositionally biased region" description="Low complexity" evidence="1">
    <location>
        <begin position="42"/>
        <end position="60"/>
    </location>
</feature>
<dbReference type="EMBL" id="JABSTU010000001">
    <property type="protein sequence ID" value="KAH8041654.1"/>
    <property type="molecule type" value="Genomic_DNA"/>
</dbReference>
<feature type="compositionally biased region" description="Polar residues" evidence="1">
    <location>
        <begin position="84"/>
        <end position="94"/>
    </location>
</feature>
<sequence>MTTSCDLRERKTTAKSVTTMTEMTAISMNVITPNMATRRPRLGPARPAAAAAIAGSGRPPDIGWPGNGPRSSGPLTGCSRLASGPSSSLDTTGEQGDGPSALLGPLVSRASQLP</sequence>
<gene>
    <name evidence="2" type="ORF">HPB51_017456</name>
</gene>
<evidence type="ECO:0000256" key="1">
    <source>
        <dbReference type="SAM" id="MobiDB-lite"/>
    </source>
</evidence>
<comment type="caution">
    <text evidence="2">The sequence shown here is derived from an EMBL/GenBank/DDBJ whole genome shotgun (WGS) entry which is preliminary data.</text>
</comment>
<reference evidence="2" key="1">
    <citation type="journal article" date="2020" name="Cell">
        <title>Large-Scale Comparative Analyses of Tick Genomes Elucidate Their Genetic Diversity and Vector Capacities.</title>
        <authorList>
            <consortium name="Tick Genome and Microbiome Consortium (TIGMIC)"/>
            <person name="Jia N."/>
            <person name="Wang J."/>
            <person name="Shi W."/>
            <person name="Du L."/>
            <person name="Sun Y."/>
            <person name="Zhan W."/>
            <person name="Jiang J.F."/>
            <person name="Wang Q."/>
            <person name="Zhang B."/>
            <person name="Ji P."/>
            <person name="Bell-Sakyi L."/>
            <person name="Cui X.M."/>
            <person name="Yuan T.T."/>
            <person name="Jiang B.G."/>
            <person name="Yang W.F."/>
            <person name="Lam T.T."/>
            <person name="Chang Q.C."/>
            <person name="Ding S.J."/>
            <person name="Wang X.J."/>
            <person name="Zhu J.G."/>
            <person name="Ruan X.D."/>
            <person name="Zhao L."/>
            <person name="Wei J.T."/>
            <person name="Ye R.Z."/>
            <person name="Que T.C."/>
            <person name="Du C.H."/>
            <person name="Zhou Y.H."/>
            <person name="Cheng J.X."/>
            <person name="Dai P.F."/>
            <person name="Guo W.B."/>
            <person name="Han X.H."/>
            <person name="Huang E.J."/>
            <person name="Li L.F."/>
            <person name="Wei W."/>
            <person name="Gao Y.C."/>
            <person name="Liu J.Z."/>
            <person name="Shao H.Z."/>
            <person name="Wang X."/>
            <person name="Wang C.C."/>
            <person name="Yang T.C."/>
            <person name="Huo Q.B."/>
            <person name="Li W."/>
            <person name="Chen H.Y."/>
            <person name="Chen S.E."/>
            <person name="Zhou L.G."/>
            <person name="Ni X.B."/>
            <person name="Tian J.H."/>
            <person name="Sheng Y."/>
            <person name="Liu T."/>
            <person name="Pan Y.S."/>
            <person name="Xia L.Y."/>
            <person name="Li J."/>
            <person name="Zhao F."/>
            <person name="Cao W.C."/>
        </authorList>
    </citation>
    <scope>NUCLEOTIDE SEQUENCE</scope>
    <source>
        <strain evidence="2">Rmic-2018</strain>
    </source>
</reference>
<name>A0A9J6F4B4_RHIMP</name>
<organism evidence="2 3">
    <name type="scientific">Rhipicephalus microplus</name>
    <name type="common">Cattle tick</name>
    <name type="synonym">Boophilus microplus</name>
    <dbReference type="NCBI Taxonomy" id="6941"/>
    <lineage>
        <taxon>Eukaryota</taxon>
        <taxon>Metazoa</taxon>
        <taxon>Ecdysozoa</taxon>
        <taxon>Arthropoda</taxon>
        <taxon>Chelicerata</taxon>
        <taxon>Arachnida</taxon>
        <taxon>Acari</taxon>
        <taxon>Parasitiformes</taxon>
        <taxon>Ixodida</taxon>
        <taxon>Ixodoidea</taxon>
        <taxon>Ixodidae</taxon>
        <taxon>Rhipicephalinae</taxon>
        <taxon>Rhipicephalus</taxon>
        <taxon>Boophilus</taxon>
    </lineage>
</organism>
<feature type="region of interest" description="Disordered" evidence="1">
    <location>
        <begin position="35"/>
        <end position="114"/>
    </location>
</feature>
<accession>A0A9J6F4B4</accession>
<proteinExistence type="predicted"/>
<keyword evidence="3" id="KW-1185">Reference proteome</keyword>
<dbReference type="Proteomes" id="UP000821866">
    <property type="component" value="Chromosome 1"/>
</dbReference>
<evidence type="ECO:0000313" key="2">
    <source>
        <dbReference type="EMBL" id="KAH8041654.1"/>
    </source>
</evidence>
<dbReference type="AlphaFoldDB" id="A0A9J6F4B4"/>